<dbReference type="GO" id="GO:0005886">
    <property type="term" value="C:plasma membrane"/>
    <property type="evidence" value="ECO:0007669"/>
    <property type="project" value="UniProtKB-SubCell"/>
</dbReference>
<dbReference type="Gene3D" id="2.60.40.2860">
    <property type="match status" value="1"/>
</dbReference>
<evidence type="ECO:0000256" key="4">
    <source>
        <dbReference type="ARBA" id="ARBA00022729"/>
    </source>
</evidence>
<dbReference type="Proteomes" id="UP000236319">
    <property type="component" value="Unassembled WGS sequence"/>
</dbReference>
<evidence type="ECO:0000259" key="9">
    <source>
        <dbReference type="PROSITE" id="PS51701"/>
    </source>
</evidence>
<name>A0A2H6KHJ0_9APIC</name>
<organism evidence="10 11">
    <name type="scientific">Babesia ovata</name>
    <dbReference type="NCBI Taxonomy" id="189622"/>
    <lineage>
        <taxon>Eukaryota</taxon>
        <taxon>Sar</taxon>
        <taxon>Alveolata</taxon>
        <taxon>Apicomplexa</taxon>
        <taxon>Aconoidasida</taxon>
        <taxon>Piroplasmida</taxon>
        <taxon>Babesiidae</taxon>
        <taxon>Babesia</taxon>
    </lineage>
</organism>
<feature type="signal peptide" evidence="8">
    <location>
        <begin position="1"/>
        <end position="25"/>
    </location>
</feature>
<protein>
    <recommendedName>
        <fullName evidence="9">6-Cys domain-containing protein</fullName>
    </recommendedName>
</protein>
<evidence type="ECO:0000256" key="6">
    <source>
        <dbReference type="ARBA" id="ARBA00023157"/>
    </source>
</evidence>
<dbReference type="Pfam" id="PF07422">
    <property type="entry name" value="s48_45"/>
    <property type="match status" value="1"/>
</dbReference>
<feature type="domain" description="6-Cys" evidence="9">
    <location>
        <begin position="825"/>
        <end position="952"/>
    </location>
</feature>
<dbReference type="GO" id="GO:0009986">
    <property type="term" value="C:cell surface"/>
    <property type="evidence" value="ECO:0007669"/>
    <property type="project" value="UniProtKB-SubCell"/>
</dbReference>
<dbReference type="GeneID" id="39876228"/>
<keyword evidence="6" id="KW-1015">Disulfide bond</keyword>
<feature type="chain" id="PRO_5014117819" description="6-Cys domain-containing protein" evidence="8">
    <location>
        <begin position="26"/>
        <end position="952"/>
    </location>
</feature>
<dbReference type="PROSITE" id="PS51701">
    <property type="entry name" value="6_CYS"/>
    <property type="match status" value="1"/>
</dbReference>
<evidence type="ECO:0000256" key="7">
    <source>
        <dbReference type="ARBA" id="ARBA00023180"/>
    </source>
</evidence>
<dbReference type="VEuPathDB" id="PiroplasmaDB:BOVATA_039510"/>
<dbReference type="RefSeq" id="XP_028868701.1">
    <property type="nucleotide sequence ID" value="XM_029012868.1"/>
</dbReference>
<evidence type="ECO:0000313" key="10">
    <source>
        <dbReference type="EMBL" id="GBE62458.1"/>
    </source>
</evidence>
<keyword evidence="5" id="KW-0472">Membrane</keyword>
<evidence type="ECO:0000256" key="3">
    <source>
        <dbReference type="ARBA" id="ARBA00022475"/>
    </source>
</evidence>
<evidence type="ECO:0000256" key="1">
    <source>
        <dbReference type="ARBA" id="ARBA00004236"/>
    </source>
</evidence>
<dbReference type="AlphaFoldDB" id="A0A2H6KHJ0"/>
<dbReference type="InterPro" id="IPR010884">
    <property type="entry name" value="6_CYS_dom"/>
</dbReference>
<comment type="caution">
    <text evidence="10">The sequence shown here is derived from an EMBL/GenBank/DDBJ whole genome shotgun (WGS) entry which is preliminary data.</text>
</comment>
<keyword evidence="11" id="KW-1185">Reference proteome</keyword>
<keyword evidence="7" id="KW-0325">Glycoprotein</keyword>
<evidence type="ECO:0000256" key="2">
    <source>
        <dbReference type="ARBA" id="ARBA00004241"/>
    </source>
</evidence>
<evidence type="ECO:0000256" key="8">
    <source>
        <dbReference type="SAM" id="SignalP"/>
    </source>
</evidence>
<accession>A0A2H6KHJ0</accession>
<keyword evidence="3" id="KW-1003">Cell membrane</keyword>
<dbReference type="OrthoDB" id="365660at2759"/>
<dbReference type="InterPro" id="IPR038160">
    <property type="entry name" value="6_CYS_dom_sf"/>
</dbReference>
<dbReference type="EMBL" id="BDSA01000005">
    <property type="protein sequence ID" value="GBE62458.1"/>
    <property type="molecule type" value="Genomic_DNA"/>
</dbReference>
<proteinExistence type="predicted"/>
<keyword evidence="4 8" id="KW-0732">Signal</keyword>
<evidence type="ECO:0000313" key="11">
    <source>
        <dbReference type="Proteomes" id="UP000236319"/>
    </source>
</evidence>
<gene>
    <name evidence="10" type="ORF">BOVATA_039510</name>
</gene>
<evidence type="ECO:0000256" key="5">
    <source>
        <dbReference type="ARBA" id="ARBA00023136"/>
    </source>
</evidence>
<reference evidence="10 11" key="1">
    <citation type="journal article" date="2017" name="BMC Genomics">
        <title>Whole-genome assembly of Babesia ovata and comparative genomics between closely related pathogens.</title>
        <authorList>
            <person name="Yamagishi J."/>
            <person name="Asada M."/>
            <person name="Hakimi H."/>
            <person name="Tanaka T.Q."/>
            <person name="Sugimoto C."/>
            <person name="Kawazu S."/>
        </authorList>
    </citation>
    <scope>NUCLEOTIDE SEQUENCE [LARGE SCALE GENOMIC DNA]</scope>
    <source>
        <strain evidence="10 11">Miyake</strain>
    </source>
</reference>
<comment type="subcellular location">
    <subcellularLocation>
        <location evidence="1">Cell membrane</location>
    </subcellularLocation>
    <subcellularLocation>
        <location evidence="2">Cell surface</location>
    </subcellularLocation>
</comment>
<sequence>MGQFRMRFLLGFCATFLHSVRFIDTFVCDFGDPDDLLTSNALVSCHMDIDVFDTATVRCPSRINDTEYVWHPQPAVCDHAHLNTYVGGNGKIRSVVISDVVHSESNNPFIRFECNGSQTELHLNTPMYELVAIIEHRLIFICGPRDLVLSDTLQRHLDRLNGATQMQAHPWTPPNPLTDEITEIGNGLGVFFLYRGHTHLPLQGCGSRPSPLFLSNSDMAVNPITGIRSCVVDPMSRSPIGFLCEGRIEPEDCMRSIFNPNGEVVAAPEPYAYWCFDDHKPWVVAKYFNGLALPSFNGECRCIGSENGQVNAKIAIRSTSDYVCNITNKIFRNLVRPISGPWCSVVLHPGSTLTIRFPIEEADGEPYDEYPQLGLTSQKLPKYLFKTEFQPTDLTKLWQSKNIYHDGVYDEILYHEALAGDALELDVSQFARGEVKLTYHLDKPLTLISGLNSFFFHWTLKAINKYVFDSIHATVNVSLALTHYYLIVGCDRGPQNVFDPDMSNEHCSTKIYGNGMGQTYECAYHITWDDWYAGIHCRPNEELLPNNCDSTGYDLYSNRIMSLPGSMRPATSHPIRGFQVFDFFILEDGPVSFACICVDQRGYEKSRLIVESTHQEDYSYTVSRDEVSHTWLPYISLPWKEVGVSNEGPVSSKSLVLYNMSSDYITLHLGASFLLRCDIDSEVFDNENNCMERLMWLPRVPELYHYTVENTSDGPTLISISHEEVIAGTKGGFEVFPIVYAPRYREFGVKSDRGAIIISKHPIHKKYVPMTFVCGKAPKPSDLSFVTSDAPTSNASAQHNSHIVQSSSRYTWHVVEVAVETTDPYMQGCGVTYASDEFFKPETPPLYDGDGKSQFGCKIDLQAAKEAAFYCPAPYVLDPPNCFSQVLVDGSITNLADVSKSLRASRSNHFVILHLHSSLLRSGETLHQTPPLQCRCVTIKGIVLSTIQIENY</sequence>